<gene>
    <name evidence="3" type="ORF">KF707C_p120</name>
</gene>
<geneLocation type="plasmid" evidence="3 4">
    <name>pKF707</name>
</geneLocation>
<accession>A0AAD1C4J3</accession>
<name>A0AAD1C4J3_METFU</name>
<dbReference type="Gene3D" id="3.40.50.300">
    <property type="entry name" value="P-loop containing nucleotide triphosphate hydrolases"/>
    <property type="match status" value="1"/>
</dbReference>
<dbReference type="EMBL" id="AP014863">
    <property type="protein sequence ID" value="BAU77401.1"/>
    <property type="molecule type" value="Genomic_DNA"/>
</dbReference>
<dbReference type="InterPro" id="IPR027417">
    <property type="entry name" value="P-loop_NTPase"/>
</dbReference>
<dbReference type="Pfam" id="PF00437">
    <property type="entry name" value="T2SSE"/>
    <property type="match status" value="1"/>
</dbReference>
<dbReference type="Proteomes" id="UP000218554">
    <property type="component" value="Plasmid pKF707"/>
</dbReference>
<dbReference type="GO" id="GO:0016887">
    <property type="term" value="F:ATP hydrolysis activity"/>
    <property type="evidence" value="ECO:0007669"/>
    <property type="project" value="InterPro"/>
</dbReference>
<dbReference type="GO" id="GO:0005737">
    <property type="term" value="C:cytoplasm"/>
    <property type="evidence" value="ECO:0007669"/>
    <property type="project" value="InterPro"/>
</dbReference>
<dbReference type="NCBIfam" id="TIGR02782">
    <property type="entry name" value="TrbB_P"/>
    <property type="match status" value="1"/>
</dbReference>
<dbReference type="Gene3D" id="3.30.450.90">
    <property type="match status" value="1"/>
</dbReference>
<evidence type="ECO:0000313" key="4">
    <source>
        <dbReference type="Proteomes" id="UP000218554"/>
    </source>
</evidence>
<proteinExistence type="inferred from homology"/>
<dbReference type="InterPro" id="IPR014149">
    <property type="entry name" value="Conjug-transfer_TrbB"/>
</dbReference>
<dbReference type="GO" id="GO:0005524">
    <property type="term" value="F:ATP binding"/>
    <property type="evidence" value="ECO:0007669"/>
    <property type="project" value="InterPro"/>
</dbReference>
<dbReference type="KEGG" id="pfuw:KF707C_p120"/>
<evidence type="ECO:0000256" key="1">
    <source>
        <dbReference type="ARBA" id="ARBA00006611"/>
    </source>
</evidence>
<keyword evidence="3" id="KW-0614">Plasmid</keyword>
<protein>
    <submittedName>
        <fullName evidence="3">Conjugative transfer protein</fullName>
    </submittedName>
</protein>
<comment type="similarity">
    <text evidence="1">Belongs to the GSP E family.</text>
</comment>
<keyword evidence="4" id="KW-1185">Reference proteome</keyword>
<evidence type="ECO:0000259" key="2">
    <source>
        <dbReference type="Pfam" id="PF00437"/>
    </source>
</evidence>
<reference evidence="3 4" key="1">
    <citation type="journal article" date="2018" name="Int. J. Syst. Evol. Microbiol.">
        <title>Pseudomonas furukawaii sp. nov., a polychlorinated biphenyl-degrading bacterium isolated from biphenyl-contaminated soil in Japan.</title>
        <authorList>
            <person name="Kimura N."/>
            <person name="Watanabe T."/>
            <person name="Suenaga H."/>
            <person name="Fujihara H."/>
            <person name="Futagami T."/>
            <person name="Goto M."/>
            <person name="Hanada S."/>
            <person name="Hirose J."/>
        </authorList>
    </citation>
    <scope>NUCLEOTIDE SEQUENCE [LARGE SCALE GENOMIC DNA]</scope>
    <source>
        <strain evidence="4">DSM 10086 / NBRC 110670 / KF707</strain>
    </source>
</reference>
<dbReference type="AlphaFoldDB" id="A0AAD1C4J3"/>
<feature type="domain" description="Bacterial type II secretion system protein E" evidence="2">
    <location>
        <begin position="53"/>
        <end position="267"/>
    </location>
</feature>
<sequence>MIKALQDPLTIEVMLNPDGQLWVERLGEEMQRIGTLPASAAEAAMGTIAACLQTTVSRENPILEGELPLDGSRFEGLIPPVVAQPTFAIRKKASQVFSLEQYLEAGSISKEQYQRICAAVGARQNILVVGGTSSGKTTLSNAIIKKMDELSPDLRLVIIEDTGEIQCSADNAVIMRATAYVSMLQLLRATLRLRPDRILVGEVRGGEALSLLKMWNTGHPGGLATLHANNARAGLTRLEQLVSEATSAPMQHLISEAVDLVIHIAKTANGRKVTGLLEVQDFRNGEYVTEEICPMTPRSHLNEGSKTHELA</sequence>
<dbReference type="SUPFAM" id="SSF52540">
    <property type="entry name" value="P-loop containing nucleoside triphosphate hydrolases"/>
    <property type="match status" value="1"/>
</dbReference>
<dbReference type="RefSeq" id="WP_003451623.1">
    <property type="nucleotide sequence ID" value="NZ_AJMR01000135.1"/>
</dbReference>
<dbReference type="PANTHER" id="PTHR30486:SF6">
    <property type="entry name" value="TYPE IV PILUS RETRACTATION ATPASE PILT"/>
    <property type="match status" value="1"/>
</dbReference>
<evidence type="ECO:0000313" key="3">
    <source>
        <dbReference type="EMBL" id="BAU77401.1"/>
    </source>
</evidence>
<dbReference type="CDD" id="cd01130">
    <property type="entry name" value="VirB11-like_ATPase"/>
    <property type="match status" value="1"/>
</dbReference>
<dbReference type="InterPro" id="IPR050921">
    <property type="entry name" value="T4SS_GSP_E_ATPase"/>
</dbReference>
<dbReference type="PANTHER" id="PTHR30486">
    <property type="entry name" value="TWITCHING MOTILITY PROTEIN PILT"/>
    <property type="match status" value="1"/>
</dbReference>
<dbReference type="InterPro" id="IPR001482">
    <property type="entry name" value="T2SS/T4SS_dom"/>
</dbReference>
<organism evidence="3 4">
    <name type="scientific">Metapseudomonas furukawaii</name>
    <name type="common">Pseudomonas furukawaii</name>
    <dbReference type="NCBI Taxonomy" id="1149133"/>
    <lineage>
        <taxon>Bacteria</taxon>
        <taxon>Pseudomonadati</taxon>
        <taxon>Pseudomonadota</taxon>
        <taxon>Gammaproteobacteria</taxon>
        <taxon>Pseudomonadales</taxon>
        <taxon>Pseudomonadaceae</taxon>
        <taxon>Metapseudomonas</taxon>
    </lineage>
</organism>